<evidence type="ECO:0000256" key="5">
    <source>
        <dbReference type="ARBA" id="ARBA00022692"/>
    </source>
</evidence>
<evidence type="ECO:0000256" key="4">
    <source>
        <dbReference type="ARBA" id="ARBA00022617"/>
    </source>
</evidence>
<dbReference type="OrthoDB" id="1844152at2759"/>
<dbReference type="RefSeq" id="XP_056520721.1">
    <property type="nucleotide sequence ID" value="XM_056667125.1"/>
</dbReference>
<dbReference type="Gene3D" id="1.10.630.10">
    <property type="entry name" value="Cytochrome P450"/>
    <property type="match status" value="1"/>
</dbReference>
<name>A0A9W9GUN9_9EURO</name>
<keyword evidence="10 13" id="KW-0503">Monooxygenase</keyword>
<dbReference type="GO" id="GO:0005506">
    <property type="term" value="F:iron ion binding"/>
    <property type="evidence" value="ECO:0007669"/>
    <property type="project" value="InterPro"/>
</dbReference>
<dbReference type="GO" id="GO:0020037">
    <property type="term" value="F:heme binding"/>
    <property type="evidence" value="ECO:0007669"/>
    <property type="project" value="InterPro"/>
</dbReference>
<dbReference type="InterPro" id="IPR002403">
    <property type="entry name" value="Cyt_P450_E_grp-IV"/>
</dbReference>
<evidence type="ECO:0000256" key="8">
    <source>
        <dbReference type="ARBA" id="ARBA00023002"/>
    </source>
</evidence>
<dbReference type="CDD" id="cd11041">
    <property type="entry name" value="CYP503A1-like"/>
    <property type="match status" value="1"/>
</dbReference>
<comment type="cofactor">
    <cofactor evidence="1 12">
        <name>heme</name>
        <dbReference type="ChEBI" id="CHEBI:30413"/>
    </cofactor>
</comment>
<evidence type="ECO:0000256" key="10">
    <source>
        <dbReference type="ARBA" id="ARBA00023033"/>
    </source>
</evidence>
<evidence type="ECO:0000256" key="13">
    <source>
        <dbReference type="RuleBase" id="RU000461"/>
    </source>
</evidence>
<keyword evidence="15" id="KW-1185">Reference proteome</keyword>
<evidence type="ECO:0000313" key="14">
    <source>
        <dbReference type="EMBL" id="KAJ5130342.1"/>
    </source>
</evidence>
<feature type="binding site" description="axial binding residue" evidence="12">
    <location>
        <position position="462"/>
    </location>
    <ligand>
        <name>heme</name>
        <dbReference type="ChEBI" id="CHEBI:30413"/>
    </ligand>
    <ligandPart>
        <name>Fe</name>
        <dbReference type="ChEBI" id="CHEBI:18248"/>
    </ligandPart>
</feature>
<dbReference type="PRINTS" id="PR00465">
    <property type="entry name" value="EP450IV"/>
</dbReference>
<reference evidence="14" key="1">
    <citation type="submission" date="2022-11" db="EMBL/GenBank/DDBJ databases">
        <authorList>
            <person name="Petersen C."/>
        </authorList>
    </citation>
    <scope>NUCLEOTIDE SEQUENCE</scope>
    <source>
        <strain evidence="14">IBT 22155</strain>
    </source>
</reference>
<evidence type="ECO:0000256" key="11">
    <source>
        <dbReference type="ARBA" id="ARBA00023136"/>
    </source>
</evidence>
<keyword evidence="11" id="KW-0472">Membrane</keyword>
<evidence type="ECO:0000256" key="1">
    <source>
        <dbReference type="ARBA" id="ARBA00001971"/>
    </source>
</evidence>
<keyword evidence="4 12" id="KW-0349">Heme</keyword>
<evidence type="ECO:0000256" key="2">
    <source>
        <dbReference type="ARBA" id="ARBA00004370"/>
    </source>
</evidence>
<evidence type="ECO:0000256" key="7">
    <source>
        <dbReference type="ARBA" id="ARBA00022989"/>
    </source>
</evidence>
<comment type="caution">
    <text evidence="14">The sequence shown here is derived from an EMBL/GenBank/DDBJ whole genome shotgun (WGS) entry which is preliminary data.</text>
</comment>
<accession>A0A9W9GUN9</accession>
<dbReference type="Proteomes" id="UP001149079">
    <property type="component" value="Unassembled WGS sequence"/>
</dbReference>
<keyword evidence="6 12" id="KW-0479">Metal-binding</keyword>
<dbReference type="PANTHER" id="PTHR46206:SF5">
    <property type="entry name" value="P450, PUTATIVE (EUROFUNG)-RELATED"/>
    <property type="match status" value="1"/>
</dbReference>
<keyword evidence="9 12" id="KW-0408">Iron</keyword>
<organism evidence="14 15">
    <name type="scientific">Penicillium bovifimosum</name>
    <dbReference type="NCBI Taxonomy" id="126998"/>
    <lineage>
        <taxon>Eukaryota</taxon>
        <taxon>Fungi</taxon>
        <taxon>Dikarya</taxon>
        <taxon>Ascomycota</taxon>
        <taxon>Pezizomycotina</taxon>
        <taxon>Eurotiomycetes</taxon>
        <taxon>Eurotiomycetidae</taxon>
        <taxon>Eurotiales</taxon>
        <taxon>Aspergillaceae</taxon>
        <taxon>Penicillium</taxon>
    </lineage>
</organism>
<evidence type="ECO:0000256" key="12">
    <source>
        <dbReference type="PIRSR" id="PIRSR602403-1"/>
    </source>
</evidence>
<comment type="similarity">
    <text evidence="3 13">Belongs to the cytochrome P450 family.</text>
</comment>
<dbReference type="InterPro" id="IPR017972">
    <property type="entry name" value="Cyt_P450_CS"/>
</dbReference>
<keyword evidence="7" id="KW-1133">Transmembrane helix</keyword>
<dbReference type="AlphaFoldDB" id="A0A9W9GUN9"/>
<dbReference type="Pfam" id="PF00067">
    <property type="entry name" value="p450"/>
    <property type="match status" value="1"/>
</dbReference>
<gene>
    <name evidence="14" type="ORF">N7515_006381</name>
</gene>
<dbReference type="SUPFAM" id="SSF48264">
    <property type="entry name" value="Cytochrome P450"/>
    <property type="match status" value="1"/>
</dbReference>
<dbReference type="PANTHER" id="PTHR46206">
    <property type="entry name" value="CYTOCHROME P450"/>
    <property type="match status" value="1"/>
</dbReference>
<dbReference type="GO" id="GO:0016705">
    <property type="term" value="F:oxidoreductase activity, acting on paired donors, with incorporation or reduction of molecular oxygen"/>
    <property type="evidence" value="ECO:0007669"/>
    <property type="project" value="InterPro"/>
</dbReference>
<evidence type="ECO:0000256" key="6">
    <source>
        <dbReference type="ARBA" id="ARBA00022723"/>
    </source>
</evidence>
<evidence type="ECO:0000313" key="15">
    <source>
        <dbReference type="Proteomes" id="UP001149079"/>
    </source>
</evidence>
<dbReference type="GO" id="GO:0004497">
    <property type="term" value="F:monooxygenase activity"/>
    <property type="evidence" value="ECO:0007669"/>
    <property type="project" value="UniProtKB-KW"/>
</dbReference>
<keyword evidence="5" id="KW-0812">Transmembrane</keyword>
<sequence length="519" mass="58562">MSLVYPMTWTGELSPRDLVIALSLVLTTFCFVAAADGFRQYHVPFPGRKDYFSILYQQYKFVVDGPGIIKKGYEQFTNGLFEIPRTFRFGQVILCQQDLIEELKNKRTPSNLACYAWILPPEMGWPKIAKTTPGVIRNTVHKKLHRYMPSMNQAILAQLKTLDFKNGECNVGCFDLAYSIVARSGSFSMVGSRLSQDDEYLEAIKNHILGMIVTTRVQFLLPDWLKQYIGGITGRLATLGTGWDMHASRKILLKHFNARAEEYHAEIFSKDDPARESKLEETEAPEEIFRWLYEGCVLRGKWKYTEVIGEMLLLQFAFIYTTSYGLYGALAELARRPEYIQPLREEINTVFSKEGPTVAACDGMVMMDSFLKECQRLHPPSALSAHRVCISDLALSNGITLKRGSHVAVPSGIIQQSSEHYVNPESFDGFRFVKRAAAGAKDSRLVDLSPDYLVFGMGAHACPGRWMASALMKLSFAHILSSYDILLPNSSTGPLTGSLSFEEFYVPNFGLKITLRHRE</sequence>
<dbReference type="PROSITE" id="PS00086">
    <property type="entry name" value="CYTOCHROME_P450"/>
    <property type="match status" value="1"/>
</dbReference>
<dbReference type="InterPro" id="IPR001128">
    <property type="entry name" value="Cyt_P450"/>
</dbReference>
<evidence type="ECO:0000256" key="3">
    <source>
        <dbReference type="ARBA" id="ARBA00010617"/>
    </source>
</evidence>
<keyword evidence="8 13" id="KW-0560">Oxidoreductase</keyword>
<comment type="subcellular location">
    <subcellularLocation>
        <location evidence="2">Membrane</location>
    </subcellularLocation>
</comment>
<dbReference type="InterPro" id="IPR036396">
    <property type="entry name" value="Cyt_P450_sf"/>
</dbReference>
<evidence type="ECO:0000256" key="9">
    <source>
        <dbReference type="ARBA" id="ARBA00023004"/>
    </source>
</evidence>
<protein>
    <submittedName>
        <fullName evidence="14">Cytochrome P450</fullName>
    </submittedName>
</protein>
<proteinExistence type="inferred from homology"/>
<dbReference type="EMBL" id="JAPQKL010000005">
    <property type="protein sequence ID" value="KAJ5130342.1"/>
    <property type="molecule type" value="Genomic_DNA"/>
</dbReference>
<dbReference type="GeneID" id="81406295"/>
<reference evidence="14" key="2">
    <citation type="journal article" date="2023" name="IMA Fungus">
        <title>Comparative genomic study of the Penicillium genus elucidates a diverse pangenome and 15 lateral gene transfer events.</title>
        <authorList>
            <person name="Petersen C."/>
            <person name="Sorensen T."/>
            <person name="Nielsen M.R."/>
            <person name="Sondergaard T.E."/>
            <person name="Sorensen J.L."/>
            <person name="Fitzpatrick D.A."/>
            <person name="Frisvad J.C."/>
            <person name="Nielsen K.L."/>
        </authorList>
    </citation>
    <scope>NUCLEOTIDE SEQUENCE</scope>
    <source>
        <strain evidence="14">IBT 22155</strain>
    </source>
</reference>
<dbReference type="GO" id="GO:0043386">
    <property type="term" value="P:mycotoxin biosynthetic process"/>
    <property type="evidence" value="ECO:0007669"/>
    <property type="project" value="UniProtKB-ARBA"/>
</dbReference>
<dbReference type="GO" id="GO:0016020">
    <property type="term" value="C:membrane"/>
    <property type="evidence" value="ECO:0007669"/>
    <property type="project" value="UniProtKB-SubCell"/>
</dbReference>